<feature type="signal peptide" evidence="3">
    <location>
        <begin position="1"/>
        <end position="16"/>
    </location>
</feature>
<feature type="region of interest" description="Disordered" evidence="1">
    <location>
        <begin position="167"/>
        <end position="198"/>
    </location>
</feature>
<sequence>MLLSFLLLLLPATTTAKHIPFGYQSNSATSPILKSSGLDPSSFAGSIHYDPLHHALYITGQTYATTFDGNDLFNLQHELDGWDLGIDSKYTPDNGDCFYSVFKLPLDRQPYEFVPSSTIQSGVTLMHSRRFGSKSSSEGCSAVDILPASVDENGLGGTVHEFEDVEDVNDWPPTMSPRPSSSTYNPTYLPSVTGRPTVTRGVVPEEVGTVDVDTGSVEEEMSTEEIAADQYFTKSNVASKIRLYHEINPTGILAMKEVQVLDEMGNNVALGRAALQSSDYSANHGAENAVDGDLETFSHTQEVGDNEWWEVSLDGPTTVSKIVIINRRCFSTDNCLARISYVTMELLDEANKVVAQRNFGDTTDKETLEFTFEMPVVPEGMPNPTYSPTYLPSTTARPTPQQPSASDVSDEVTISNIARKVRIQLPPSVGEQQLGIREVEVFDEDSVNVALGKPSSQSSDFNSGLMAAKGNDGDYMTFSDTMSEVGAWWEVDLGSMVKITVVTVLNRWCYEEVETDACLTRMSYATMSLVDDNGFEVLTRNMGDMSDKLNVDYDFWFVEPVAQPALPTMSPKPIDGTVPSPPFAPSDQTLPTMSPKPVTPQPISETESAPAFAPTDLSAPTYSPSYIPSAQPIFGTVDTSTDATVKTWQAQKVRIELLGVDGGGPLTLVEVEVNDIAGGNAAAGAATSQSSNVDDMHPADNAVDLDTTDYSQTDPTDRNAWWEVDLGAMTSIQEIVITNWPENLDAISYSIVTLVDDQGKGVAELNIGDVSSTEWIKLYPTDKEFDVGNFIPDDGLTPRRLEDQPQVPKPITSRMETLSVRLLVAGHVESTNFDDGYIVSDLVEGQYDEANVYGFTQQVDIRLPQGALRDELDFINDLQIMNNPNANINGLEYSLEEESLGGFVTSGIDAKALLNDHLPATLNTLYPVALVADSTSKTHYYVMILAADNADLNDEGKDDSLQQDSTVGSGANQQSWTDYDSFALPGVIDPDDFFGKKGRPRFGSDYRIILKKMEISNVDSSCITEAGRQERRLQSDGCKEFSSIEKILSSKSYNRDNIVHSQTWVQEFTPDLGEDARPAGLIFAPSNDGTSPDLLIMGGSTSGKGVAFGTTQDTVSEGESPQRFDLDGFVMKIRTDNGSFAGKDAFDAATNSFTNTHSIRISSLPNKHDVVASLCSDPLREWGTPEPQDHVYVVGSTEGLLPGMVSGLRDSSFVGQYPEEVAVNSMEAFLMKVDLATMNPVWTVQVAGINLVSNLKGNAYGFGCAVTHDGQNVYLTGMVKGGDVVTDFSADSLKRHDNAARGGTDVFVAGYKTSDGILNFLRQIGSTKDDMPSRGNGGITVDRIGNAIIVGNTRGSLMRKRDVAEYVFGNGGADAASDIFIMSLERDTGEYAPISDDSSPLVIPVDNNGVTESSAASQDASQPTDSGSSAASIFLFVVLVLLLAGAVIGSGMFIYKTRKLEQRKAREMHGNFNLSPRGRKRNNWGLSGKPGGSVLNQFEDMNIMVEVRNSASGGWHGVYDDEAIQQIEFLGARGGTQDDVIEQSLFMEDGLQALEEIENSVHSTYSIGDDDNDDEEVTDEDLIQAYNEAMAMDIEPESEAVAAITQSFNMPNLGSEHHKIT</sequence>
<gene>
    <name evidence="4" type="ORF">ACHAWO_001567</name>
</gene>
<dbReference type="EMBL" id="JALLPJ020000313">
    <property type="protein sequence ID" value="KAL3795572.1"/>
    <property type="molecule type" value="Genomic_DNA"/>
</dbReference>
<name>A0ABD3Q6C0_9STRA</name>
<dbReference type="PANTHER" id="PTHR45713">
    <property type="entry name" value="FTP DOMAIN-CONTAINING PROTEIN"/>
    <property type="match status" value="1"/>
</dbReference>
<dbReference type="InterPro" id="IPR051941">
    <property type="entry name" value="BG_Antigen-Binding_Lectin"/>
</dbReference>
<feature type="compositionally biased region" description="Polar residues" evidence="1">
    <location>
        <begin position="1408"/>
        <end position="1424"/>
    </location>
</feature>
<feature type="chain" id="PRO_5044754099" description="F5/8 type C domain-containing protein" evidence="3">
    <location>
        <begin position="17"/>
        <end position="1621"/>
    </location>
</feature>
<proteinExistence type="predicted"/>
<evidence type="ECO:0000256" key="2">
    <source>
        <dbReference type="SAM" id="Phobius"/>
    </source>
</evidence>
<evidence type="ECO:0000256" key="3">
    <source>
        <dbReference type="SAM" id="SignalP"/>
    </source>
</evidence>
<protein>
    <recommendedName>
        <fullName evidence="6">F5/8 type C domain-containing protein</fullName>
    </recommendedName>
</protein>
<evidence type="ECO:0008006" key="6">
    <source>
        <dbReference type="Google" id="ProtNLM"/>
    </source>
</evidence>
<evidence type="ECO:0000313" key="5">
    <source>
        <dbReference type="Proteomes" id="UP001530400"/>
    </source>
</evidence>
<keyword evidence="3" id="KW-0732">Signal</keyword>
<keyword evidence="5" id="KW-1185">Reference proteome</keyword>
<feature type="region of interest" description="Disordered" evidence="1">
    <location>
        <begin position="1405"/>
        <end position="1424"/>
    </location>
</feature>
<keyword evidence="2" id="KW-0472">Membrane</keyword>
<comment type="caution">
    <text evidence="4">The sequence shown here is derived from an EMBL/GenBank/DDBJ whole genome shotgun (WGS) entry which is preliminary data.</text>
</comment>
<accession>A0ABD3Q6C0</accession>
<dbReference type="InterPro" id="IPR008979">
    <property type="entry name" value="Galactose-bd-like_sf"/>
</dbReference>
<keyword evidence="2" id="KW-0812">Transmembrane</keyword>
<dbReference type="SUPFAM" id="SSF49785">
    <property type="entry name" value="Galactose-binding domain-like"/>
    <property type="match status" value="3"/>
</dbReference>
<dbReference type="PANTHER" id="PTHR45713:SF15">
    <property type="entry name" value="F5_8 TYPE C DOMAIN-CONTAINING PROTEIN"/>
    <property type="match status" value="1"/>
</dbReference>
<dbReference type="Gene3D" id="2.60.120.260">
    <property type="entry name" value="Galactose-binding domain-like"/>
    <property type="match status" value="3"/>
</dbReference>
<organism evidence="4 5">
    <name type="scientific">Cyclotella atomus</name>
    <dbReference type="NCBI Taxonomy" id="382360"/>
    <lineage>
        <taxon>Eukaryota</taxon>
        <taxon>Sar</taxon>
        <taxon>Stramenopiles</taxon>
        <taxon>Ochrophyta</taxon>
        <taxon>Bacillariophyta</taxon>
        <taxon>Coscinodiscophyceae</taxon>
        <taxon>Thalassiosirophycidae</taxon>
        <taxon>Stephanodiscales</taxon>
        <taxon>Stephanodiscaceae</taxon>
        <taxon>Cyclotella</taxon>
    </lineage>
</organism>
<reference evidence="4 5" key="1">
    <citation type="submission" date="2024-10" db="EMBL/GenBank/DDBJ databases">
        <title>Updated reference genomes for cyclostephanoid diatoms.</title>
        <authorList>
            <person name="Roberts W.R."/>
            <person name="Alverson A.J."/>
        </authorList>
    </citation>
    <scope>NUCLEOTIDE SEQUENCE [LARGE SCALE GENOMIC DNA]</scope>
    <source>
        <strain evidence="4 5">AJA010-31</strain>
    </source>
</reference>
<feature type="transmembrane region" description="Helical" evidence="2">
    <location>
        <begin position="1433"/>
        <end position="1455"/>
    </location>
</feature>
<evidence type="ECO:0000313" key="4">
    <source>
        <dbReference type="EMBL" id="KAL3795572.1"/>
    </source>
</evidence>
<feature type="region of interest" description="Disordered" evidence="1">
    <location>
        <begin position="576"/>
        <end position="608"/>
    </location>
</feature>
<dbReference type="Pfam" id="PF22633">
    <property type="entry name" value="F5_F8_type_C_2"/>
    <property type="match status" value="2"/>
</dbReference>
<evidence type="ECO:0000256" key="1">
    <source>
        <dbReference type="SAM" id="MobiDB-lite"/>
    </source>
</evidence>
<keyword evidence="2" id="KW-1133">Transmembrane helix</keyword>
<dbReference type="Proteomes" id="UP001530400">
    <property type="component" value="Unassembled WGS sequence"/>
</dbReference>